<protein>
    <submittedName>
        <fullName evidence="1">Uncharacterized protein</fullName>
    </submittedName>
</protein>
<dbReference type="AlphaFoldDB" id="A0A429X8T2"/>
<proteinExistence type="predicted"/>
<dbReference type="OrthoDB" id="2851619at2"/>
<dbReference type="EMBL" id="QYTW02000009">
    <property type="protein sequence ID" value="RST59720.1"/>
    <property type="molecule type" value="Genomic_DNA"/>
</dbReference>
<sequence length="168" mass="19605">MKVLPYEQDMRLAFNNDSIRLSFQKLKEAIQSTDNQEVYTAIGELLLWVVTTDEWHIENGLADYKERKGKDEDGKILYGMRHAFNCLKHNMSFFQIHHKKGGLEYPITSPLETKEITILWMPAGNILNGKHESQKKNYIKYVEGREVVETFKSAITFLNKEFAKVTFN</sequence>
<evidence type="ECO:0000313" key="2">
    <source>
        <dbReference type="Proteomes" id="UP000287296"/>
    </source>
</evidence>
<gene>
    <name evidence="1" type="ORF">D5F11_011500</name>
</gene>
<dbReference type="RefSeq" id="WP_120119079.1">
    <property type="nucleotide sequence ID" value="NZ_QYTW02000009.1"/>
</dbReference>
<evidence type="ECO:0000313" key="1">
    <source>
        <dbReference type="EMBL" id="RST59720.1"/>
    </source>
</evidence>
<dbReference type="Proteomes" id="UP000287296">
    <property type="component" value="Unassembled WGS sequence"/>
</dbReference>
<comment type="caution">
    <text evidence="1">The sequence shown here is derived from an EMBL/GenBank/DDBJ whole genome shotgun (WGS) entry which is preliminary data.</text>
</comment>
<organism evidence="1 2">
    <name type="scientific">Siminovitchia terrae</name>
    <name type="common">Bacillus terrae</name>
    <dbReference type="NCBI Taxonomy" id="1914933"/>
    <lineage>
        <taxon>Bacteria</taxon>
        <taxon>Bacillati</taxon>
        <taxon>Bacillota</taxon>
        <taxon>Bacilli</taxon>
        <taxon>Bacillales</taxon>
        <taxon>Bacillaceae</taxon>
        <taxon>Siminovitchia</taxon>
    </lineage>
</organism>
<accession>A0A429X8T2</accession>
<reference evidence="1 2" key="1">
    <citation type="submission" date="2018-12" db="EMBL/GenBank/DDBJ databases">
        <authorList>
            <person name="Sun L."/>
            <person name="Chen Z."/>
        </authorList>
    </citation>
    <scope>NUCLEOTIDE SEQUENCE [LARGE SCALE GENOMIC DNA]</scope>
    <source>
        <strain evidence="1 2">LMG 29736</strain>
    </source>
</reference>
<name>A0A429X8T2_SIMTE</name>